<organism evidence="6 7">
    <name type="scientific">Teichococcus oryzae</name>
    <dbReference type="NCBI Taxonomy" id="1608942"/>
    <lineage>
        <taxon>Bacteria</taxon>
        <taxon>Pseudomonadati</taxon>
        <taxon>Pseudomonadota</taxon>
        <taxon>Alphaproteobacteria</taxon>
        <taxon>Acetobacterales</taxon>
        <taxon>Roseomonadaceae</taxon>
        <taxon>Roseomonas</taxon>
    </lineage>
</organism>
<evidence type="ECO:0000256" key="1">
    <source>
        <dbReference type="ARBA" id="ARBA00022630"/>
    </source>
</evidence>
<reference evidence="6 7" key="1">
    <citation type="journal article" date="2015" name="Int. J. Syst. Evol. Microbiol.">
        <title>Roseomonas oryzae sp. nov., isolated from paddy rhizosphere soil.</title>
        <authorList>
            <person name="Ramaprasad E.V."/>
            <person name="Sasikala Ch."/>
            <person name="Ramana Ch.V."/>
        </authorList>
    </citation>
    <scope>NUCLEOTIDE SEQUENCE [LARGE SCALE GENOMIC DNA]</scope>
    <source>
        <strain evidence="6 7">KCTC 42542</strain>
    </source>
</reference>
<dbReference type="AlphaFoldDB" id="A0A5B2TBN4"/>
<accession>A0A5B2TBN4</accession>
<dbReference type="RefSeq" id="WP_149813512.1">
    <property type="nucleotide sequence ID" value="NZ_VUKA01000013.1"/>
</dbReference>
<dbReference type="InterPro" id="IPR013107">
    <property type="entry name" value="Acyl-CoA_DH_C"/>
</dbReference>
<dbReference type="Gene3D" id="1.10.540.10">
    <property type="entry name" value="Acyl-CoA dehydrogenase/oxidase, N-terminal domain"/>
    <property type="match status" value="1"/>
</dbReference>
<dbReference type="PIRSF" id="PIRSF016578">
    <property type="entry name" value="HsaA"/>
    <property type="match status" value="1"/>
</dbReference>
<gene>
    <name evidence="6" type="ORF">F0Q34_17340</name>
</gene>
<dbReference type="Gene3D" id="1.20.140.10">
    <property type="entry name" value="Butyryl-CoA Dehydrogenase, subunit A, domain 3"/>
    <property type="match status" value="1"/>
</dbReference>
<dbReference type="EMBL" id="VUKA01000013">
    <property type="protein sequence ID" value="KAA2211931.1"/>
    <property type="molecule type" value="Genomic_DNA"/>
</dbReference>
<dbReference type="SUPFAM" id="SSF47203">
    <property type="entry name" value="Acyl-CoA dehydrogenase C-terminal domain-like"/>
    <property type="match status" value="1"/>
</dbReference>
<dbReference type="CDD" id="cd00567">
    <property type="entry name" value="ACAD"/>
    <property type="match status" value="1"/>
</dbReference>
<keyword evidence="2" id="KW-0560">Oxidoreductase</keyword>
<feature type="domain" description="Acyl-CoA oxidase/dehydrogenase middle" evidence="3">
    <location>
        <begin position="126"/>
        <end position="215"/>
    </location>
</feature>
<dbReference type="OrthoDB" id="2986495at2"/>
<dbReference type="InterPro" id="IPR046373">
    <property type="entry name" value="Acyl-CoA_Oxase/DH_mid-dom_sf"/>
</dbReference>
<feature type="domain" description="Acyl-CoA dehydrogenase C-terminal" evidence="5">
    <location>
        <begin position="245"/>
        <end position="366"/>
    </location>
</feature>
<dbReference type="GO" id="GO:0050660">
    <property type="term" value="F:flavin adenine dinucleotide binding"/>
    <property type="evidence" value="ECO:0007669"/>
    <property type="project" value="InterPro"/>
</dbReference>
<dbReference type="Pfam" id="PF08028">
    <property type="entry name" value="Acyl-CoA_dh_2"/>
    <property type="match status" value="1"/>
</dbReference>
<dbReference type="Gene3D" id="2.40.110.10">
    <property type="entry name" value="Butyryl-CoA Dehydrogenase, subunit A, domain 2"/>
    <property type="match status" value="1"/>
</dbReference>
<dbReference type="InterPro" id="IPR013786">
    <property type="entry name" value="AcylCoA_DH/ox_N"/>
</dbReference>
<keyword evidence="7" id="KW-1185">Reference proteome</keyword>
<protein>
    <submittedName>
        <fullName evidence="6">Acyl-CoA dehydrogenase</fullName>
    </submittedName>
</protein>
<sequence length="385" mass="40430">MSLALHQDTAPDLDALSEAFAARAAEHDRTGRFPHANFAALHAAGLLGLTVPRAHGGQGEGMAAALKAIEAVSRGCASTGLVFAMHLTHQAGVARETAFPEALRARVGADAVRQGALINALRVEPELGSPSRGGLPETIACRQPDGSWRLSGRKIYSTGSPGLGWMLVWARDDGAAPRVGPVLVPARAHGVRIEESWDHLGLRATASHDVVFDDVRLEDAQLAALRPPAEWRVPDATGLAWNTAGIGALYTGVARAAAAWIAQFLRDRVPSGLGKPLATLPRMQEKAGAIEELLTANARLLRGLAAEVDAGTPPGPAESGLLKTTLVENAARAVEIAVSLAGNHALSRRNPLERHWRDAQCGRAHVPHVDFAHQSAGREALEGGA</sequence>
<dbReference type="Pfam" id="PF02770">
    <property type="entry name" value="Acyl-CoA_dh_M"/>
    <property type="match status" value="1"/>
</dbReference>
<evidence type="ECO:0000256" key="2">
    <source>
        <dbReference type="ARBA" id="ARBA00023002"/>
    </source>
</evidence>
<comment type="caution">
    <text evidence="6">The sequence shown here is derived from an EMBL/GenBank/DDBJ whole genome shotgun (WGS) entry which is preliminary data.</text>
</comment>
<dbReference type="GO" id="GO:0016627">
    <property type="term" value="F:oxidoreductase activity, acting on the CH-CH group of donors"/>
    <property type="evidence" value="ECO:0007669"/>
    <property type="project" value="InterPro"/>
</dbReference>
<evidence type="ECO:0000259" key="3">
    <source>
        <dbReference type="Pfam" id="PF02770"/>
    </source>
</evidence>
<feature type="domain" description="Acyl-CoA dehydrogenase/oxidase N-terminal" evidence="4">
    <location>
        <begin position="17"/>
        <end position="87"/>
    </location>
</feature>
<dbReference type="InterPro" id="IPR052547">
    <property type="entry name" value="Mito_Isobutyryl-CoADH"/>
</dbReference>
<dbReference type="SUPFAM" id="SSF56645">
    <property type="entry name" value="Acyl-CoA dehydrogenase NM domain-like"/>
    <property type="match status" value="1"/>
</dbReference>
<dbReference type="InterPro" id="IPR009100">
    <property type="entry name" value="AcylCoA_DH/oxidase_NM_dom_sf"/>
</dbReference>
<keyword evidence="1" id="KW-0285">Flavoprotein</keyword>
<dbReference type="PANTHER" id="PTHR43831:SF1">
    <property type="entry name" value="ISOBUTYRYL-COA DEHYDROGENASE, MITOCHONDRIAL"/>
    <property type="match status" value="1"/>
</dbReference>
<dbReference type="InterPro" id="IPR006091">
    <property type="entry name" value="Acyl-CoA_Oxase/DH_mid-dom"/>
</dbReference>
<name>A0A5B2TBN4_9PROT</name>
<dbReference type="InterPro" id="IPR036250">
    <property type="entry name" value="AcylCo_DH-like_C"/>
</dbReference>
<dbReference type="Pfam" id="PF02771">
    <property type="entry name" value="Acyl-CoA_dh_N"/>
    <property type="match status" value="1"/>
</dbReference>
<evidence type="ECO:0000259" key="5">
    <source>
        <dbReference type="Pfam" id="PF08028"/>
    </source>
</evidence>
<dbReference type="Proteomes" id="UP000322110">
    <property type="component" value="Unassembled WGS sequence"/>
</dbReference>
<evidence type="ECO:0000259" key="4">
    <source>
        <dbReference type="Pfam" id="PF02771"/>
    </source>
</evidence>
<evidence type="ECO:0000313" key="6">
    <source>
        <dbReference type="EMBL" id="KAA2211931.1"/>
    </source>
</evidence>
<evidence type="ECO:0000313" key="7">
    <source>
        <dbReference type="Proteomes" id="UP000322110"/>
    </source>
</evidence>
<dbReference type="InterPro" id="IPR037069">
    <property type="entry name" value="AcylCoA_DH/ox_N_sf"/>
</dbReference>
<proteinExistence type="predicted"/>
<dbReference type="PANTHER" id="PTHR43831">
    <property type="entry name" value="ISOBUTYRYL-COA DEHYDROGENASE"/>
    <property type="match status" value="1"/>
</dbReference>